<dbReference type="Pfam" id="PF20167">
    <property type="entry name" value="Transposase_32"/>
    <property type="match status" value="1"/>
</dbReference>
<proteinExistence type="predicted"/>
<reference evidence="2 3" key="1">
    <citation type="journal article" date="2023" name="Plants (Basel)">
        <title>Bridging the Gap: Combining Genomics and Transcriptomics Approaches to Understand Stylosanthes scabra, an Orphan Legume from the Brazilian Caatinga.</title>
        <authorList>
            <person name="Ferreira-Neto J.R.C."/>
            <person name="da Silva M.D."/>
            <person name="Binneck E."/>
            <person name="de Melo N.F."/>
            <person name="da Silva R.H."/>
            <person name="de Melo A.L.T.M."/>
            <person name="Pandolfi V."/>
            <person name="Bustamante F.O."/>
            <person name="Brasileiro-Vidal A.C."/>
            <person name="Benko-Iseppon A.M."/>
        </authorList>
    </citation>
    <scope>NUCLEOTIDE SEQUENCE [LARGE SCALE GENOMIC DNA]</scope>
    <source>
        <tissue evidence="2">Leaves</tissue>
    </source>
</reference>
<dbReference type="InterPro" id="IPR046796">
    <property type="entry name" value="Transposase_32_dom"/>
</dbReference>
<evidence type="ECO:0000313" key="2">
    <source>
        <dbReference type="EMBL" id="MED6115524.1"/>
    </source>
</evidence>
<name>A0ABU6QTY0_9FABA</name>
<protein>
    <recommendedName>
        <fullName evidence="1">Putative plant transposon protein domain-containing protein</fullName>
    </recommendedName>
</protein>
<feature type="domain" description="Putative plant transposon protein" evidence="1">
    <location>
        <begin position="1"/>
        <end position="149"/>
    </location>
</feature>
<evidence type="ECO:0000259" key="1">
    <source>
        <dbReference type="Pfam" id="PF20167"/>
    </source>
</evidence>
<accession>A0ABU6QTY0</accession>
<keyword evidence="3" id="KW-1185">Reference proteome</keyword>
<organism evidence="2 3">
    <name type="scientific">Stylosanthes scabra</name>
    <dbReference type="NCBI Taxonomy" id="79078"/>
    <lineage>
        <taxon>Eukaryota</taxon>
        <taxon>Viridiplantae</taxon>
        <taxon>Streptophyta</taxon>
        <taxon>Embryophyta</taxon>
        <taxon>Tracheophyta</taxon>
        <taxon>Spermatophyta</taxon>
        <taxon>Magnoliopsida</taxon>
        <taxon>eudicotyledons</taxon>
        <taxon>Gunneridae</taxon>
        <taxon>Pentapetalae</taxon>
        <taxon>rosids</taxon>
        <taxon>fabids</taxon>
        <taxon>Fabales</taxon>
        <taxon>Fabaceae</taxon>
        <taxon>Papilionoideae</taxon>
        <taxon>50 kb inversion clade</taxon>
        <taxon>dalbergioids sensu lato</taxon>
        <taxon>Dalbergieae</taxon>
        <taxon>Pterocarpus clade</taxon>
        <taxon>Stylosanthes</taxon>
    </lineage>
</organism>
<sequence length="159" mass="18097">IRGTEINFSPESIHRVLKLRDSPLPNVVSYHDRKANKNLRLDEVLACLCVEGAQWVWHLDGRPPFLRRTDLQPMARGWYDFVCRSIMPTTNRSEVTVEQAILIHAIIIGEDIQVDEIIAKQMYKFVNKTNIGSKLTFPSVISLLFKEAKASIPGDTLIP</sequence>
<gene>
    <name evidence="2" type="ORF">PIB30_091528</name>
</gene>
<dbReference type="EMBL" id="JASCZI010001832">
    <property type="protein sequence ID" value="MED6115524.1"/>
    <property type="molecule type" value="Genomic_DNA"/>
</dbReference>
<feature type="non-terminal residue" evidence="2">
    <location>
        <position position="1"/>
    </location>
</feature>
<comment type="caution">
    <text evidence="2">The sequence shown here is derived from an EMBL/GenBank/DDBJ whole genome shotgun (WGS) entry which is preliminary data.</text>
</comment>
<evidence type="ECO:0000313" key="3">
    <source>
        <dbReference type="Proteomes" id="UP001341840"/>
    </source>
</evidence>
<dbReference type="Proteomes" id="UP001341840">
    <property type="component" value="Unassembled WGS sequence"/>
</dbReference>